<dbReference type="GO" id="GO:0005656">
    <property type="term" value="C:nuclear pre-replicative complex"/>
    <property type="evidence" value="ECO:0007669"/>
    <property type="project" value="TreeGrafter"/>
</dbReference>
<proteinExistence type="predicted"/>
<dbReference type="GO" id="GO:0006270">
    <property type="term" value="P:DNA replication initiation"/>
    <property type="evidence" value="ECO:0007669"/>
    <property type="project" value="TreeGrafter"/>
</dbReference>
<dbReference type="InterPro" id="IPR045667">
    <property type="entry name" value="ORC3_N"/>
</dbReference>
<feature type="region of interest" description="Disordered" evidence="1">
    <location>
        <begin position="1"/>
        <end position="25"/>
    </location>
</feature>
<dbReference type="Pfam" id="PF19675">
    <property type="entry name" value="ORC3_ins"/>
    <property type="match status" value="1"/>
</dbReference>
<dbReference type="GO" id="GO:0003688">
    <property type="term" value="F:DNA replication origin binding"/>
    <property type="evidence" value="ECO:0007669"/>
    <property type="project" value="TreeGrafter"/>
</dbReference>
<feature type="domain" description="Origin recognition complex subunit 3 N-terminal" evidence="2">
    <location>
        <begin position="21"/>
        <end position="163"/>
    </location>
</feature>
<dbReference type="Pfam" id="PF07034">
    <property type="entry name" value="ORC3_N"/>
    <property type="match status" value="1"/>
</dbReference>
<protein>
    <submittedName>
        <fullName evidence="5">Origin recognition complex subunit 3</fullName>
    </submittedName>
</protein>
<dbReference type="AlphaFoldDB" id="A0A914UZB0"/>
<dbReference type="GO" id="GO:0031261">
    <property type="term" value="C:DNA replication preinitiation complex"/>
    <property type="evidence" value="ECO:0007669"/>
    <property type="project" value="TreeGrafter"/>
</dbReference>
<sequence>MRRFAEWLENNPNSDLPSPTKRHKKEKREASRALVIIFENLEAFDRQVVDEVVLVLGSYAHVLRFVIIFGVATEARVVHSLLSHDSYKLLALRTFRFPSPAVFLHQVIDSTVFNDKIWFKFHPKMVQLFVGRYEQENFSIAELSKSMKLALLDHFLTQPASALCCQEPIAQQRFGNYNILSSIRALDSVKKANIISAGPASQIARQLYEPLSELFVYVRCYKPVLSVLFWLFQDLPDSCFAQISQDIVHLHHAVMSSSDFFNAKLDHFYGKATALWACWTVEEWKEKLGECVRILNSADQEALPDLIDVVQDLDRFIENLTNVDERQRQADAEVIGEQHEKYVGKSPSAAEAKKRMAEKLSFFEMQRKIQLRRVVAAKSNVFQRDKKEIGEYLTKTFKMYLRSPDSVPMHECLFPTLTDSFRSRSMAAPNKCLDQTLLCPE</sequence>
<evidence type="ECO:0000313" key="5">
    <source>
        <dbReference type="WBParaSite" id="PSAMB.scaffold13334size2322.g35424.t1"/>
    </source>
</evidence>
<evidence type="ECO:0000259" key="3">
    <source>
        <dbReference type="Pfam" id="PF19675"/>
    </source>
</evidence>
<dbReference type="Proteomes" id="UP000887566">
    <property type="component" value="Unplaced"/>
</dbReference>
<accession>A0A914UZB0</accession>
<feature type="domain" description="Origin recognition complex subunit 3 insertion" evidence="3">
    <location>
        <begin position="206"/>
        <end position="414"/>
    </location>
</feature>
<name>A0A914UZB0_9BILA</name>
<evidence type="ECO:0000259" key="2">
    <source>
        <dbReference type="Pfam" id="PF07034"/>
    </source>
</evidence>
<keyword evidence="4" id="KW-1185">Reference proteome</keyword>
<reference evidence="5" key="1">
    <citation type="submission" date="2022-11" db="UniProtKB">
        <authorList>
            <consortium name="WormBaseParasite"/>
        </authorList>
    </citation>
    <scope>IDENTIFICATION</scope>
</reference>
<dbReference type="PANTHER" id="PTHR12748">
    <property type="entry name" value="ORIGIN RECOGNITION COMPLEX SUBUNIT 3"/>
    <property type="match status" value="1"/>
</dbReference>
<dbReference type="WBParaSite" id="PSAMB.scaffold13334size2322.g35424.t1">
    <property type="protein sequence ID" value="PSAMB.scaffold13334size2322.g35424.t1"/>
    <property type="gene ID" value="PSAMB.scaffold13334size2322.g35424"/>
</dbReference>
<organism evidence="4 5">
    <name type="scientific">Plectus sambesii</name>
    <dbReference type="NCBI Taxonomy" id="2011161"/>
    <lineage>
        <taxon>Eukaryota</taxon>
        <taxon>Metazoa</taxon>
        <taxon>Ecdysozoa</taxon>
        <taxon>Nematoda</taxon>
        <taxon>Chromadorea</taxon>
        <taxon>Plectida</taxon>
        <taxon>Plectina</taxon>
        <taxon>Plectoidea</taxon>
        <taxon>Plectidae</taxon>
        <taxon>Plectus</taxon>
    </lineage>
</organism>
<dbReference type="InterPro" id="IPR020795">
    <property type="entry name" value="ORC3"/>
</dbReference>
<evidence type="ECO:0000256" key="1">
    <source>
        <dbReference type="SAM" id="MobiDB-lite"/>
    </source>
</evidence>
<dbReference type="GO" id="GO:0005664">
    <property type="term" value="C:nuclear origin of replication recognition complex"/>
    <property type="evidence" value="ECO:0007669"/>
    <property type="project" value="InterPro"/>
</dbReference>
<evidence type="ECO:0000313" key="4">
    <source>
        <dbReference type="Proteomes" id="UP000887566"/>
    </source>
</evidence>
<dbReference type="InterPro" id="IPR045663">
    <property type="entry name" value="ORC3_ins"/>
</dbReference>
<dbReference type="PANTHER" id="PTHR12748:SF0">
    <property type="entry name" value="ORIGIN RECOGNITION COMPLEX SUBUNIT 3"/>
    <property type="match status" value="1"/>
</dbReference>